<dbReference type="Pfam" id="PF02799">
    <property type="entry name" value="NMT_C"/>
    <property type="match status" value="1"/>
</dbReference>
<feature type="compositionally biased region" description="Low complexity" evidence="9">
    <location>
        <begin position="95"/>
        <end position="110"/>
    </location>
</feature>
<dbReference type="InterPro" id="IPR022678">
    <property type="entry name" value="NMT_CS"/>
</dbReference>
<evidence type="ECO:0000256" key="2">
    <source>
        <dbReference type="ARBA" id="ARBA00011245"/>
    </source>
</evidence>
<dbReference type="PANTHER" id="PTHR11377">
    <property type="entry name" value="N-MYRISTOYL TRANSFERASE"/>
    <property type="match status" value="1"/>
</dbReference>
<dbReference type="HOGENOM" id="CLU_022882_2_0_1"/>
<evidence type="ECO:0000256" key="3">
    <source>
        <dbReference type="ARBA" id="ARBA00012923"/>
    </source>
</evidence>
<keyword evidence="5 7" id="KW-0808">Transferase</keyword>
<comment type="caution">
    <text evidence="12">The sequence shown here is derived from an EMBL/GenBank/DDBJ whole genome shotgun (WGS) entry which is preliminary data.</text>
</comment>
<dbReference type="EC" id="2.3.1.97" evidence="3 7"/>
<feature type="compositionally biased region" description="Basic and acidic residues" evidence="9">
    <location>
        <begin position="113"/>
        <end position="127"/>
    </location>
</feature>
<dbReference type="SUPFAM" id="SSF55729">
    <property type="entry name" value="Acyl-CoA N-acyltransferases (Nat)"/>
    <property type="match status" value="2"/>
</dbReference>
<dbReference type="GO" id="GO:0004379">
    <property type="term" value="F:glycylpeptide N-tetradecanoyltransferase activity"/>
    <property type="evidence" value="ECO:0007669"/>
    <property type="project" value="UniProtKB-EC"/>
</dbReference>
<comment type="similarity">
    <text evidence="1 8">Belongs to the NMT family.</text>
</comment>
<evidence type="ECO:0000256" key="7">
    <source>
        <dbReference type="RuleBase" id="RU000586"/>
    </source>
</evidence>
<feature type="domain" description="Glycylpeptide N-tetradecanoyltransferase C-terminal" evidence="11">
    <location>
        <begin position="380"/>
        <end position="599"/>
    </location>
</feature>
<dbReference type="FunFam" id="3.40.630.30:FF:000042">
    <property type="entry name" value="Glycylpeptide N-tetradecanoyltransferase"/>
    <property type="match status" value="1"/>
</dbReference>
<dbReference type="Proteomes" id="UP000009131">
    <property type="component" value="Unassembled WGS sequence"/>
</dbReference>
<proteinExistence type="inferred from homology"/>
<dbReference type="OrthoDB" id="60315at2759"/>
<protein>
    <recommendedName>
        <fullName evidence="4 7">Glycylpeptide N-tetradecanoyltransferase</fullName>
        <ecNumber evidence="3 7">2.3.1.97</ecNumber>
    </recommendedName>
</protein>
<comment type="function">
    <text evidence="7">Adds a myristoyl group to the N-terminal glycine residue of certain cellular proteins.</text>
</comment>
<feature type="compositionally biased region" description="Basic and acidic residues" evidence="9">
    <location>
        <begin position="1"/>
        <end position="11"/>
    </location>
</feature>
<name>G7E5U5_MIXOS</name>
<keyword evidence="13" id="KW-1185">Reference proteome</keyword>
<dbReference type="InterPro" id="IPR016181">
    <property type="entry name" value="Acyl_CoA_acyltransferase"/>
</dbReference>
<feature type="compositionally biased region" description="Polar residues" evidence="9">
    <location>
        <begin position="27"/>
        <end position="47"/>
    </location>
</feature>
<dbReference type="Pfam" id="PF01233">
    <property type="entry name" value="NMT"/>
    <property type="match status" value="1"/>
</dbReference>
<evidence type="ECO:0000256" key="9">
    <source>
        <dbReference type="SAM" id="MobiDB-lite"/>
    </source>
</evidence>
<dbReference type="InterPro" id="IPR000903">
    <property type="entry name" value="NMT"/>
</dbReference>
<evidence type="ECO:0000256" key="5">
    <source>
        <dbReference type="ARBA" id="ARBA00022679"/>
    </source>
</evidence>
<reference evidence="12 13" key="2">
    <citation type="journal article" date="2012" name="Open Biol.">
        <title>Characteristics of nucleosomes and linker DNA regions on the genome of the basidiomycete Mixia osmundae revealed by mono- and dinucleosome mapping.</title>
        <authorList>
            <person name="Nishida H."/>
            <person name="Kondo S."/>
            <person name="Matsumoto T."/>
            <person name="Suzuki Y."/>
            <person name="Yoshikawa H."/>
            <person name="Taylor T.D."/>
            <person name="Sugiyama J."/>
        </authorList>
    </citation>
    <scope>NUCLEOTIDE SEQUENCE [LARGE SCALE GENOMIC DNA]</scope>
    <source>
        <strain evidence="13">CBS 9802 / IAM 14324 / JCM 22182 / KY 12970</strain>
    </source>
</reference>
<dbReference type="STRING" id="764103.G7E5U5"/>
<organism evidence="12 13">
    <name type="scientific">Mixia osmundae (strain CBS 9802 / IAM 14324 / JCM 22182 / KY 12970)</name>
    <dbReference type="NCBI Taxonomy" id="764103"/>
    <lineage>
        <taxon>Eukaryota</taxon>
        <taxon>Fungi</taxon>
        <taxon>Dikarya</taxon>
        <taxon>Basidiomycota</taxon>
        <taxon>Pucciniomycotina</taxon>
        <taxon>Mixiomycetes</taxon>
        <taxon>Mixiales</taxon>
        <taxon>Mixiaceae</taxon>
        <taxon>Mixia</taxon>
    </lineage>
</organism>
<evidence type="ECO:0000256" key="4">
    <source>
        <dbReference type="ARBA" id="ARBA00022240"/>
    </source>
</evidence>
<dbReference type="Gene3D" id="3.40.630.30">
    <property type="match status" value="2"/>
</dbReference>
<dbReference type="eggNOG" id="KOG2779">
    <property type="taxonomic scope" value="Eukaryota"/>
</dbReference>
<evidence type="ECO:0000313" key="13">
    <source>
        <dbReference type="Proteomes" id="UP000009131"/>
    </source>
</evidence>
<evidence type="ECO:0000256" key="1">
    <source>
        <dbReference type="ARBA" id="ARBA00009469"/>
    </source>
</evidence>
<dbReference type="FunCoup" id="G7E5U5">
    <property type="interactions" value="596"/>
</dbReference>
<dbReference type="PROSITE" id="PS00976">
    <property type="entry name" value="NMT_2"/>
    <property type="match status" value="1"/>
</dbReference>
<dbReference type="InParanoid" id="G7E5U5"/>
<feature type="compositionally biased region" description="Basic residues" evidence="9">
    <location>
        <begin position="57"/>
        <end position="71"/>
    </location>
</feature>
<evidence type="ECO:0000313" key="12">
    <source>
        <dbReference type="EMBL" id="GAA98205.1"/>
    </source>
</evidence>
<comment type="subunit">
    <text evidence="2">Monomer.</text>
</comment>
<accession>G7E5U5</accession>
<feature type="domain" description="Glycylpeptide N-tetradecanoyltransferase N-terminal" evidence="10">
    <location>
        <begin position="208"/>
        <end position="365"/>
    </location>
</feature>
<feature type="region of interest" description="Disordered" evidence="9">
    <location>
        <begin position="1"/>
        <end position="127"/>
    </location>
</feature>
<evidence type="ECO:0000256" key="6">
    <source>
        <dbReference type="ARBA" id="ARBA00023315"/>
    </source>
</evidence>
<gene>
    <name evidence="12" type="primary">Mo04888</name>
    <name evidence="12" type="ORF">E5Q_04888</name>
</gene>
<dbReference type="InterPro" id="IPR022676">
    <property type="entry name" value="NMT_N"/>
</dbReference>
<dbReference type="InterPro" id="IPR022677">
    <property type="entry name" value="NMT_C"/>
</dbReference>
<evidence type="ECO:0000256" key="8">
    <source>
        <dbReference type="RuleBase" id="RU004178"/>
    </source>
</evidence>
<dbReference type="AlphaFoldDB" id="G7E5U5"/>
<dbReference type="GO" id="GO:0005737">
    <property type="term" value="C:cytoplasm"/>
    <property type="evidence" value="ECO:0007669"/>
    <property type="project" value="TreeGrafter"/>
</dbReference>
<comment type="catalytic activity">
    <reaction evidence="7">
        <text>N-terminal glycyl-[protein] + tetradecanoyl-CoA = N-tetradecanoylglycyl-[protein] + CoA + H(+)</text>
        <dbReference type="Rhea" id="RHEA:15521"/>
        <dbReference type="Rhea" id="RHEA-COMP:12666"/>
        <dbReference type="Rhea" id="RHEA-COMP:12667"/>
        <dbReference type="ChEBI" id="CHEBI:15378"/>
        <dbReference type="ChEBI" id="CHEBI:57287"/>
        <dbReference type="ChEBI" id="CHEBI:57385"/>
        <dbReference type="ChEBI" id="CHEBI:64723"/>
        <dbReference type="ChEBI" id="CHEBI:133050"/>
        <dbReference type="EC" id="2.3.1.97"/>
    </reaction>
</comment>
<evidence type="ECO:0000259" key="10">
    <source>
        <dbReference type="Pfam" id="PF01233"/>
    </source>
</evidence>
<keyword evidence="6 7" id="KW-0012">Acyltransferase</keyword>
<dbReference type="PROSITE" id="PS00975">
    <property type="entry name" value="NMT_1"/>
    <property type="match status" value="1"/>
</dbReference>
<reference evidence="12 13" key="1">
    <citation type="journal article" date="2011" name="J. Gen. Appl. Microbiol.">
        <title>Draft genome sequencing of the enigmatic basidiomycete Mixia osmundae.</title>
        <authorList>
            <person name="Nishida H."/>
            <person name="Nagatsuka Y."/>
            <person name="Sugiyama J."/>
        </authorList>
    </citation>
    <scope>NUCLEOTIDE SEQUENCE [LARGE SCALE GENOMIC DNA]</scope>
    <source>
        <strain evidence="13">CBS 9802 / IAM 14324 / JCM 22182 / KY 12970</strain>
    </source>
</reference>
<dbReference type="PANTHER" id="PTHR11377:SF5">
    <property type="entry name" value="GLYCYLPEPTIDE N-TETRADECANOYLTRANSFERASE"/>
    <property type="match status" value="1"/>
</dbReference>
<dbReference type="EMBL" id="BABT02000150">
    <property type="protein sequence ID" value="GAA98205.1"/>
    <property type="molecule type" value="Genomic_DNA"/>
</dbReference>
<sequence length="639" mass="70867">MADSKELEHSLSETPVQDAASAMNGLSLDTVSTNDPAAPQAAQNGDSEVTEGGSSAKAKKKKRQKLAARAKAKMESILQSTSHFDQDDTAANGDATSASTSAQGTSTSPSNKGGEREGAVGSDGKVKMSERQLTEMMMREIRKHPEAAHLSPEQLMQLASQLNAKDVIQGRSGLGGKNRKDMGTHKFWATQPVPQLGKTPEKFEEGVIEEDETYTNVRKEPYPLPKDYEWVTMDLTQSTQCQEVYELLTHHYVEDDDAMFRFDYSNDFIQWALKPPGYIADHHVGVRVTATRKLVAFITGIPLNLRVRKLSRFCTEINFLCIHKMLRSKRLAPLLIKEITRRCHLIGIYQAIYTAGVFLPTPVATSQYYHRSLNPKHLIEVGFSALPRHSTMARVIKQYELPQNTSLQGLREIESGDVHSVALLLRQYMARFDVAPLFTNEEIEHNFLNSKGSGPLVSGKRKGQVTWTYVVQDPQSGEITDMFSFYTLPSTAMRTDPPSCVNAAYLYYYASHQVPTGEGASWESENLSDRTRLRLRLTALVTDALIIARNAHFDVFNALTLMDNNLFIHDLKFGAGDGFLNYYLYNWRAHAIAGGCRPPEGRGIEAKSASAIPELGGKPNGSGVGVVMLEIEENAVCKQ</sequence>
<evidence type="ECO:0000259" key="11">
    <source>
        <dbReference type="Pfam" id="PF02799"/>
    </source>
</evidence>